<dbReference type="Pfam" id="PF00126">
    <property type="entry name" value="HTH_1"/>
    <property type="match status" value="1"/>
</dbReference>
<dbReference type="SUPFAM" id="SSF53850">
    <property type="entry name" value="Periplasmic binding protein-like II"/>
    <property type="match status" value="1"/>
</dbReference>
<evidence type="ECO:0000313" key="6">
    <source>
        <dbReference type="EMBL" id="TNC26441.1"/>
    </source>
</evidence>
<keyword evidence="7" id="KW-1185">Reference proteome</keyword>
<dbReference type="Pfam" id="PF03466">
    <property type="entry name" value="LysR_substrate"/>
    <property type="match status" value="1"/>
</dbReference>
<dbReference type="InterPro" id="IPR036390">
    <property type="entry name" value="WH_DNA-bd_sf"/>
</dbReference>
<dbReference type="GO" id="GO:0000976">
    <property type="term" value="F:transcription cis-regulatory region binding"/>
    <property type="evidence" value="ECO:0007669"/>
    <property type="project" value="TreeGrafter"/>
</dbReference>
<dbReference type="RefSeq" id="WP_139096730.1">
    <property type="nucleotide sequence ID" value="NZ_VDFW01000008.1"/>
</dbReference>
<evidence type="ECO:0000256" key="2">
    <source>
        <dbReference type="ARBA" id="ARBA00023015"/>
    </source>
</evidence>
<dbReference type="EMBL" id="VDFW01000008">
    <property type="protein sequence ID" value="TNC26441.1"/>
    <property type="molecule type" value="Genomic_DNA"/>
</dbReference>
<dbReference type="PANTHER" id="PTHR30126:SF2">
    <property type="entry name" value="HTH-TYPE TRANSCRIPTIONAL REGULATOR YJIE"/>
    <property type="match status" value="1"/>
</dbReference>
<dbReference type="InterPro" id="IPR005119">
    <property type="entry name" value="LysR_subst-bd"/>
</dbReference>
<dbReference type="PANTHER" id="PTHR30126">
    <property type="entry name" value="HTH-TYPE TRANSCRIPTIONAL REGULATOR"/>
    <property type="match status" value="1"/>
</dbReference>
<evidence type="ECO:0000256" key="4">
    <source>
        <dbReference type="ARBA" id="ARBA00023163"/>
    </source>
</evidence>
<evidence type="ECO:0000259" key="5">
    <source>
        <dbReference type="PROSITE" id="PS50931"/>
    </source>
</evidence>
<feature type="domain" description="HTH lysR-type" evidence="5">
    <location>
        <begin position="1"/>
        <end position="58"/>
    </location>
</feature>
<gene>
    <name evidence="6" type="ORF">FG385_11845</name>
</gene>
<dbReference type="FunFam" id="1.10.10.10:FF:000001">
    <property type="entry name" value="LysR family transcriptional regulator"/>
    <property type="match status" value="1"/>
</dbReference>
<comment type="caution">
    <text evidence="6">The sequence shown here is derived from an EMBL/GenBank/DDBJ whole genome shotgun (WGS) entry which is preliminary data.</text>
</comment>
<dbReference type="CDD" id="cd05466">
    <property type="entry name" value="PBP2_LTTR_substrate"/>
    <property type="match status" value="1"/>
</dbReference>
<evidence type="ECO:0000256" key="3">
    <source>
        <dbReference type="ARBA" id="ARBA00023125"/>
    </source>
</evidence>
<protein>
    <submittedName>
        <fullName evidence="6">LysR family transcriptional regulator</fullName>
    </submittedName>
</protein>
<accession>A0A5C4M163</accession>
<dbReference type="PROSITE" id="PS50931">
    <property type="entry name" value="HTH_LYSR"/>
    <property type="match status" value="1"/>
</dbReference>
<evidence type="ECO:0000313" key="7">
    <source>
        <dbReference type="Proteomes" id="UP000305546"/>
    </source>
</evidence>
<keyword evidence="2" id="KW-0805">Transcription regulation</keyword>
<organism evidence="6 7">
    <name type="scientific">Amycolatopsis alkalitolerans</name>
    <dbReference type="NCBI Taxonomy" id="2547244"/>
    <lineage>
        <taxon>Bacteria</taxon>
        <taxon>Bacillati</taxon>
        <taxon>Actinomycetota</taxon>
        <taxon>Actinomycetes</taxon>
        <taxon>Pseudonocardiales</taxon>
        <taxon>Pseudonocardiaceae</taxon>
        <taxon>Amycolatopsis</taxon>
    </lineage>
</organism>
<keyword evidence="4" id="KW-0804">Transcription</keyword>
<dbReference type="Gene3D" id="1.10.10.10">
    <property type="entry name" value="Winged helix-like DNA-binding domain superfamily/Winged helix DNA-binding domain"/>
    <property type="match status" value="1"/>
</dbReference>
<keyword evidence="3" id="KW-0238">DNA-binding</keyword>
<dbReference type="PRINTS" id="PR00039">
    <property type="entry name" value="HTHLYSR"/>
</dbReference>
<dbReference type="AlphaFoldDB" id="A0A5C4M163"/>
<dbReference type="Gene3D" id="3.40.190.290">
    <property type="match status" value="1"/>
</dbReference>
<dbReference type="InterPro" id="IPR036388">
    <property type="entry name" value="WH-like_DNA-bd_sf"/>
</dbReference>
<dbReference type="SUPFAM" id="SSF46785">
    <property type="entry name" value="Winged helix' DNA-binding domain"/>
    <property type="match status" value="1"/>
</dbReference>
<sequence length="315" mass="34389">MDVAWLESLLALLEHGSFTRAAEALHISQPAFSRRIRSLEHWAGAELVDRSTFPVSLTPAGVKLRAQAHEVVANLAAVRDEVRGRQLMPREAVRLAISHTLASHYFAGWWAALTVDKPRLTCLLLPSNNLDAYDALLHGGCDLLLAYADPAQPLGIDRSEVESLVVARERLSPYARARDGAAEYALPGSPNRLVPFVSHGAGAFLGRVTDRLLATRRAYLRPVVQSDLTSALAQLVRAGFGVGWLPGVLARDDVGAGTLAQLGGPEWTAELEVQLHRNRRQRANPRAAEVWELAALDAGRRGVTPRDEPPRPDTW</sequence>
<comment type="similarity">
    <text evidence="1">Belongs to the LysR transcriptional regulatory family.</text>
</comment>
<evidence type="ECO:0000256" key="1">
    <source>
        <dbReference type="ARBA" id="ARBA00009437"/>
    </source>
</evidence>
<dbReference type="GO" id="GO:0003700">
    <property type="term" value="F:DNA-binding transcription factor activity"/>
    <property type="evidence" value="ECO:0007669"/>
    <property type="project" value="InterPro"/>
</dbReference>
<dbReference type="OrthoDB" id="3181812at2"/>
<dbReference type="InterPro" id="IPR000847">
    <property type="entry name" value="LysR_HTH_N"/>
</dbReference>
<proteinExistence type="inferred from homology"/>
<dbReference type="Proteomes" id="UP000305546">
    <property type="component" value="Unassembled WGS sequence"/>
</dbReference>
<reference evidence="6 7" key="1">
    <citation type="submission" date="2019-06" db="EMBL/GenBank/DDBJ databases">
        <title>Amycolatopsis alkalitolerans sp. nov., isolated from Gastrodia elata Blume.</title>
        <authorList>
            <person name="Narsing Rao M.P."/>
            <person name="Li W.J."/>
        </authorList>
    </citation>
    <scope>NUCLEOTIDE SEQUENCE [LARGE SCALE GENOMIC DNA]</scope>
    <source>
        <strain evidence="6 7">SYSUP0005</strain>
    </source>
</reference>
<name>A0A5C4M163_9PSEU</name>